<name>A0A9Q3JD15_9BASI</name>
<comment type="caution">
    <text evidence="2">The sequence shown here is derived from an EMBL/GenBank/DDBJ whole genome shotgun (WGS) entry which is preliminary data.</text>
</comment>
<organism evidence="2 3">
    <name type="scientific">Austropuccinia psidii MF-1</name>
    <dbReference type="NCBI Taxonomy" id="1389203"/>
    <lineage>
        <taxon>Eukaryota</taxon>
        <taxon>Fungi</taxon>
        <taxon>Dikarya</taxon>
        <taxon>Basidiomycota</taxon>
        <taxon>Pucciniomycotina</taxon>
        <taxon>Pucciniomycetes</taxon>
        <taxon>Pucciniales</taxon>
        <taxon>Sphaerophragmiaceae</taxon>
        <taxon>Austropuccinia</taxon>
    </lineage>
</organism>
<evidence type="ECO:0000256" key="1">
    <source>
        <dbReference type="SAM" id="MobiDB-lite"/>
    </source>
</evidence>
<proteinExistence type="predicted"/>
<dbReference type="EMBL" id="AVOT02068228">
    <property type="protein sequence ID" value="MBW0559516.1"/>
    <property type="molecule type" value="Genomic_DNA"/>
</dbReference>
<sequence>MNTRRGFKYSIQSDGGRLRIINNPKKGKRKGKIPSGTESTQESAISQRKVSEMTIISEPKLELMINTFNICKSHSEGSDRHLNEPIQAVIQGVQGKILANVATNPSRSDELLAYHEKFPQKGGNSDILQWMESTIIQI</sequence>
<reference evidence="2" key="1">
    <citation type="submission" date="2021-03" db="EMBL/GenBank/DDBJ databases">
        <title>Draft genome sequence of rust myrtle Austropuccinia psidii MF-1, a brazilian biotype.</title>
        <authorList>
            <person name="Quecine M.C."/>
            <person name="Pachon D.M.R."/>
            <person name="Bonatelli M.L."/>
            <person name="Correr F.H."/>
            <person name="Franceschini L.M."/>
            <person name="Leite T.F."/>
            <person name="Margarido G.R.A."/>
            <person name="Almeida C.A."/>
            <person name="Ferrarezi J.A."/>
            <person name="Labate C.A."/>
        </authorList>
    </citation>
    <scope>NUCLEOTIDE SEQUENCE</scope>
    <source>
        <strain evidence="2">MF-1</strain>
    </source>
</reference>
<evidence type="ECO:0000313" key="3">
    <source>
        <dbReference type="Proteomes" id="UP000765509"/>
    </source>
</evidence>
<dbReference type="Proteomes" id="UP000765509">
    <property type="component" value="Unassembled WGS sequence"/>
</dbReference>
<protein>
    <submittedName>
        <fullName evidence="2">Uncharacterized protein</fullName>
    </submittedName>
</protein>
<evidence type="ECO:0000313" key="2">
    <source>
        <dbReference type="EMBL" id="MBW0559516.1"/>
    </source>
</evidence>
<gene>
    <name evidence="2" type="ORF">O181_099231</name>
</gene>
<keyword evidence="3" id="KW-1185">Reference proteome</keyword>
<dbReference type="AlphaFoldDB" id="A0A9Q3JD15"/>
<feature type="region of interest" description="Disordered" evidence="1">
    <location>
        <begin position="20"/>
        <end position="46"/>
    </location>
</feature>
<feature type="compositionally biased region" description="Polar residues" evidence="1">
    <location>
        <begin position="36"/>
        <end position="46"/>
    </location>
</feature>
<accession>A0A9Q3JD15</accession>